<dbReference type="PANTHER" id="PTHR23329:SF1">
    <property type="entry name" value="TUFTELIN-INTERACTING PROTEIN 11"/>
    <property type="match status" value="1"/>
</dbReference>
<dbReference type="Pfam" id="PF07842">
    <property type="entry name" value="GCFC"/>
    <property type="match status" value="1"/>
</dbReference>
<evidence type="ECO:0000256" key="1">
    <source>
        <dbReference type="ARBA" id="ARBA00010900"/>
    </source>
</evidence>
<name>A0A060SZ92_BLAAD</name>
<proteinExistence type="inferred from homology"/>
<protein>
    <submittedName>
        <fullName evidence="4">ARAD1A18678p</fullName>
    </submittedName>
</protein>
<feature type="compositionally biased region" description="Basic and acidic residues" evidence="2">
    <location>
        <begin position="61"/>
        <end position="77"/>
    </location>
</feature>
<reference evidence="4" key="1">
    <citation type="submission" date="2014-02" db="EMBL/GenBank/DDBJ databases">
        <authorList>
            <person name="Genoscope - CEA"/>
        </authorList>
    </citation>
    <scope>NUCLEOTIDE SEQUENCE</scope>
    <source>
        <strain evidence="4">LS3</strain>
    </source>
</reference>
<feature type="region of interest" description="Disordered" evidence="2">
    <location>
        <begin position="749"/>
        <end position="771"/>
    </location>
</feature>
<feature type="region of interest" description="Disordered" evidence="2">
    <location>
        <begin position="253"/>
        <end position="284"/>
    </location>
</feature>
<evidence type="ECO:0000313" key="4">
    <source>
        <dbReference type="EMBL" id="CDP33839.1"/>
    </source>
</evidence>
<dbReference type="SMART" id="SM00443">
    <property type="entry name" value="G_patch"/>
    <property type="match status" value="1"/>
</dbReference>
<feature type="region of interest" description="Disordered" evidence="2">
    <location>
        <begin position="149"/>
        <end position="188"/>
    </location>
</feature>
<dbReference type="InterPro" id="IPR022783">
    <property type="entry name" value="GCFC_dom"/>
</dbReference>
<organism evidence="4">
    <name type="scientific">Blastobotrys adeninivorans</name>
    <name type="common">Yeast</name>
    <name type="synonym">Arxula adeninivorans</name>
    <dbReference type="NCBI Taxonomy" id="409370"/>
    <lineage>
        <taxon>Eukaryota</taxon>
        <taxon>Fungi</taxon>
        <taxon>Dikarya</taxon>
        <taxon>Ascomycota</taxon>
        <taxon>Saccharomycotina</taxon>
        <taxon>Dipodascomycetes</taxon>
        <taxon>Dipodascales</taxon>
        <taxon>Trichomonascaceae</taxon>
        <taxon>Blastobotrys</taxon>
    </lineage>
</organism>
<dbReference type="AlphaFoldDB" id="A0A060SZ92"/>
<reference evidence="4" key="2">
    <citation type="submission" date="2014-06" db="EMBL/GenBank/DDBJ databases">
        <title>The complete genome of Blastobotrys (Arxula) adeninivorans LS3 - a yeast of biotechnological interest.</title>
        <authorList>
            <person name="Kunze G."/>
            <person name="Gaillardin C."/>
            <person name="Czernicka M."/>
            <person name="Durrens P."/>
            <person name="Martin T."/>
            <person name="Boer E."/>
            <person name="Gabaldon T."/>
            <person name="Cruz J."/>
            <person name="Talla E."/>
            <person name="Marck C."/>
            <person name="Goffeau A."/>
            <person name="Barbe V."/>
            <person name="Baret P."/>
            <person name="Baronian K."/>
            <person name="Beier S."/>
            <person name="Bleykasten C."/>
            <person name="Bode R."/>
            <person name="Casaregola S."/>
            <person name="Despons L."/>
            <person name="Fairhead C."/>
            <person name="Giersberg M."/>
            <person name="Gierski P."/>
            <person name="Hahnel U."/>
            <person name="Hartmann A."/>
            <person name="Jankowska D."/>
            <person name="Jubin C."/>
            <person name="Jung P."/>
            <person name="Lafontaine I."/>
            <person name="Leh-Louis V."/>
            <person name="Lemaire M."/>
            <person name="Marcet-Houben M."/>
            <person name="Mascher M."/>
            <person name="Morel G."/>
            <person name="Richard G.-F."/>
            <person name="Riechen J."/>
            <person name="Sacerdot C."/>
            <person name="Sarkar A."/>
            <person name="Savel G."/>
            <person name="Schacherer J."/>
            <person name="Sherman D."/>
            <person name="Straub M.-L."/>
            <person name="Stein N."/>
            <person name="Thierry A."/>
            <person name="Trautwein-Schult A."/>
            <person name="Westhof E."/>
            <person name="Worch S."/>
            <person name="Dujon B."/>
            <person name="Souciet J.-L."/>
            <person name="Wincker P."/>
            <person name="Scholz U."/>
            <person name="Neuveglise N."/>
        </authorList>
    </citation>
    <scope>NUCLEOTIDE SEQUENCE</scope>
    <source>
        <strain evidence="4">LS3</strain>
    </source>
</reference>
<feature type="domain" description="G-patch" evidence="3">
    <location>
        <begin position="189"/>
        <end position="235"/>
    </location>
</feature>
<feature type="compositionally biased region" description="Acidic residues" evidence="2">
    <location>
        <begin position="1"/>
        <end position="11"/>
    </location>
</feature>
<comment type="similarity">
    <text evidence="1">Belongs to the TFP11/STIP family.</text>
</comment>
<dbReference type="PANTHER" id="PTHR23329">
    <property type="entry name" value="TUFTELIN-INTERACTING PROTEIN 11-RELATED"/>
    <property type="match status" value="1"/>
</dbReference>
<feature type="compositionally biased region" description="Polar residues" evidence="2">
    <location>
        <begin position="33"/>
        <end position="58"/>
    </location>
</feature>
<feature type="compositionally biased region" description="Polar residues" evidence="2">
    <location>
        <begin position="167"/>
        <end position="188"/>
    </location>
</feature>
<dbReference type="GO" id="GO:0071008">
    <property type="term" value="C:U2-type post-mRNA release spliceosomal complex"/>
    <property type="evidence" value="ECO:0007669"/>
    <property type="project" value="TreeGrafter"/>
</dbReference>
<evidence type="ECO:0000259" key="3">
    <source>
        <dbReference type="PROSITE" id="PS50174"/>
    </source>
</evidence>
<gene>
    <name evidence="4" type="ORF">GNLVRS02_ARAD1A18678g</name>
</gene>
<dbReference type="InterPro" id="IPR045211">
    <property type="entry name" value="TFP11/STIP/Ntr1"/>
</dbReference>
<feature type="compositionally biased region" description="Low complexity" evidence="2">
    <location>
        <begin position="95"/>
        <end position="112"/>
    </location>
</feature>
<dbReference type="InterPro" id="IPR000467">
    <property type="entry name" value="G_patch_dom"/>
</dbReference>
<feature type="compositionally biased region" description="Acidic residues" evidence="2">
    <location>
        <begin position="259"/>
        <end position="269"/>
    </location>
</feature>
<dbReference type="GO" id="GO:0003676">
    <property type="term" value="F:nucleic acid binding"/>
    <property type="evidence" value="ECO:0007669"/>
    <property type="project" value="InterPro"/>
</dbReference>
<dbReference type="PhylomeDB" id="A0A060SZ92"/>
<dbReference type="Pfam" id="PF01585">
    <property type="entry name" value="G-patch"/>
    <property type="match status" value="1"/>
</dbReference>
<sequence>MSDSDSSESDDTFIPFKRQKLDQSGQMPEFTRSRMTFESSFVKGSTETLDTTAKQEQGASPDKDEKTGEGIESESRGFGRPQRMGFMGFTRPKSNEANESNDANEVNESNESNETEKSINERHGLGANLDAELGAGLSAGLGSGQGAGIGSGGSGAGLRVAMGMTMGFSQSPERSSPPVSAPSNEHSSTYGIGAKLLGKMGYVPGKGLGKEGKGIVEPIEQKLRPSLLGLGGIDEKTRQARLEERRKKALEKGFQGLEDYTDDEEDDAGDERRNKSQRPTPKPKTLYKTIVELEQEGLHVPSGFRNIVNMSRPEGSAVEDLASFRSSNDNTPVPEMDSLVLYDRARGELDQYAGEWKALQTRKRDESSRLKLLESQLDQILHDISRIKQVVDAGESLLEQGEAGPSIDNVVELIDKIQTDFLGEIEDLQLDQLAVAAISPFYSKEVSNWDPLTDPTLYRDKFVHWKMALGITRPAPSASEQKAQASAFETLIYTTWFPRVQSCLVNEWDHCHPSSAILLLEEWETLIPTYVKQALLDRAIIPRLKKSISSWKPRAKQQASDHEDAPHEWLFPWLPYLDQHEIDNLVSEIKSKFSTILQAWRPSRGIPIPGLSSWADFLGSDQMDELLVNSLLPRLGQYLRRELEINPANQNMEPLEHVLEWKGIIKPSIFGIIFGEHVFPKWLDVLHKWLTDPDARLHDISAWYEAWYEWIPSDLRDIPAIKRGFNRGLDLINAALDLDAKDRQHKLELPKHEKVSSAPSQPARPSMTEDLTRPKPIASFREVVEAYCMSHDLFLLPLRKAHEVLGHALYKISDNPAGHGGRLCYFEDDVLWLQSKTDRKSYEPVSLDDTLEI</sequence>
<evidence type="ECO:0000256" key="2">
    <source>
        <dbReference type="SAM" id="MobiDB-lite"/>
    </source>
</evidence>
<dbReference type="GO" id="GO:0000390">
    <property type="term" value="P:spliceosomal complex disassembly"/>
    <property type="evidence" value="ECO:0007669"/>
    <property type="project" value="InterPro"/>
</dbReference>
<dbReference type="PROSITE" id="PS50174">
    <property type="entry name" value="G_PATCH"/>
    <property type="match status" value="1"/>
</dbReference>
<dbReference type="EMBL" id="HG937691">
    <property type="protein sequence ID" value="CDP33839.1"/>
    <property type="molecule type" value="Genomic_DNA"/>
</dbReference>
<feature type="compositionally biased region" description="Basic and acidic residues" evidence="2">
    <location>
        <begin position="114"/>
        <end position="124"/>
    </location>
</feature>
<accession>A0A060SZ92</accession>
<feature type="region of interest" description="Disordered" evidence="2">
    <location>
        <begin position="1"/>
        <end position="126"/>
    </location>
</feature>